<comment type="caution">
    <text evidence="2">The sequence shown here is derived from an EMBL/GenBank/DDBJ whole genome shotgun (WGS) entry which is preliminary data.</text>
</comment>
<protein>
    <recommendedName>
        <fullName evidence="1">TniQ domain-containing protein</fullName>
    </recommendedName>
</protein>
<sequence length="370" mass="42239">MDTPELLKHDLGYDLGHDQVDDLDTSPPASLLLKINQRSGIDLDQLRCMSFAGWIPWLLDSLDDDLPDALRTYALQFSVLLPRSNDRPVPIKYWRAWLPIWPIHRACPLCLKNSADQALLLVWKLPLMLSCPHHGCWLETYHGSPGLFTSWEDPNCTPRPASDTIAAMDRRTWQALTAGYVDLSRRRIHAGVWFRLLRTLIEELITPLSQCYEFAGHIRYVWEQSGQPLRAGQRIWRRFENLALNVQLRTLEVAATAIYLLENRVLQPMGAQASLFVPERRTEFTNGLPAAAREAAEIARWDDAITVINDAIADARHNPDTARFLYTLAACGYPRNPESVERLLGYFDELEIPREFLPLNLPLPPFAGLR</sequence>
<accession>A0A7W6JU49</accession>
<evidence type="ECO:0000259" key="1">
    <source>
        <dbReference type="Pfam" id="PF06527"/>
    </source>
</evidence>
<dbReference type="Pfam" id="PF06527">
    <property type="entry name" value="TniQ"/>
    <property type="match status" value="1"/>
</dbReference>
<feature type="domain" description="TniQ" evidence="1">
    <location>
        <begin position="18"/>
        <end position="138"/>
    </location>
</feature>
<proteinExistence type="predicted"/>
<evidence type="ECO:0000313" key="3">
    <source>
        <dbReference type="Proteomes" id="UP000557392"/>
    </source>
</evidence>
<dbReference type="InterPro" id="IPR009492">
    <property type="entry name" value="TniQ"/>
</dbReference>
<name>A0A7W6JU49_9SPHN</name>
<gene>
    <name evidence="2" type="ORF">GGR46_003200</name>
</gene>
<reference evidence="2 3" key="1">
    <citation type="submission" date="2020-08" db="EMBL/GenBank/DDBJ databases">
        <title>Genomic Encyclopedia of Type Strains, Phase IV (KMG-IV): sequencing the most valuable type-strain genomes for metagenomic binning, comparative biology and taxonomic classification.</title>
        <authorList>
            <person name="Goeker M."/>
        </authorList>
    </citation>
    <scope>NUCLEOTIDE SEQUENCE [LARGE SCALE GENOMIC DNA]</scope>
    <source>
        <strain evidence="2 3">DSM 101806</strain>
    </source>
</reference>
<dbReference type="AlphaFoldDB" id="A0A7W6JU49"/>
<keyword evidence="3" id="KW-1185">Reference proteome</keyword>
<evidence type="ECO:0000313" key="2">
    <source>
        <dbReference type="EMBL" id="MBB4099628.1"/>
    </source>
</evidence>
<dbReference type="EMBL" id="JACIEH010000003">
    <property type="protein sequence ID" value="MBB4099628.1"/>
    <property type="molecule type" value="Genomic_DNA"/>
</dbReference>
<dbReference type="Proteomes" id="UP000557392">
    <property type="component" value="Unassembled WGS sequence"/>
</dbReference>
<organism evidence="2 3">
    <name type="scientific">Sphingomonas kyeonggiensis</name>
    <dbReference type="NCBI Taxonomy" id="1268553"/>
    <lineage>
        <taxon>Bacteria</taxon>
        <taxon>Pseudomonadati</taxon>
        <taxon>Pseudomonadota</taxon>
        <taxon>Alphaproteobacteria</taxon>
        <taxon>Sphingomonadales</taxon>
        <taxon>Sphingomonadaceae</taxon>
        <taxon>Sphingomonas</taxon>
    </lineage>
</organism>